<dbReference type="InterPro" id="IPR016030">
    <property type="entry name" value="CblAdoTrfase-like"/>
</dbReference>
<dbReference type="PANTHER" id="PTHR12213:SF0">
    <property type="entry name" value="CORRINOID ADENOSYLTRANSFERASE MMAB"/>
    <property type="match status" value="1"/>
</dbReference>
<evidence type="ECO:0000313" key="5">
    <source>
        <dbReference type="EMBL" id="SVC75332.1"/>
    </source>
</evidence>
<evidence type="ECO:0000256" key="1">
    <source>
        <dbReference type="ARBA" id="ARBA00022679"/>
    </source>
</evidence>
<name>A0A382PTL6_9ZZZZ</name>
<feature type="domain" description="Cobalamin adenosyltransferase-like" evidence="4">
    <location>
        <begin position="11"/>
        <end position="181"/>
    </location>
</feature>
<keyword evidence="3" id="KW-0067">ATP-binding</keyword>
<accession>A0A382PTL6</accession>
<keyword evidence="1" id="KW-0808">Transferase</keyword>
<gene>
    <name evidence="5" type="ORF">METZ01_LOCUS328186</name>
</gene>
<dbReference type="Pfam" id="PF01923">
    <property type="entry name" value="Cob_adeno_trans"/>
    <property type="match status" value="1"/>
</dbReference>
<protein>
    <recommendedName>
        <fullName evidence="4">Cobalamin adenosyltransferase-like domain-containing protein</fullName>
    </recommendedName>
</protein>
<proteinExistence type="predicted"/>
<dbReference type="GO" id="GO:0005524">
    <property type="term" value="F:ATP binding"/>
    <property type="evidence" value="ECO:0007669"/>
    <property type="project" value="UniProtKB-KW"/>
</dbReference>
<evidence type="ECO:0000256" key="2">
    <source>
        <dbReference type="ARBA" id="ARBA00022741"/>
    </source>
</evidence>
<dbReference type="EMBL" id="UINC01108893">
    <property type="protein sequence ID" value="SVC75332.1"/>
    <property type="molecule type" value="Genomic_DNA"/>
</dbReference>
<keyword evidence="2" id="KW-0547">Nucleotide-binding</keyword>
<dbReference type="AlphaFoldDB" id="A0A382PTL6"/>
<dbReference type="GO" id="GO:0008817">
    <property type="term" value="F:corrinoid adenosyltransferase activity"/>
    <property type="evidence" value="ECO:0007669"/>
    <property type="project" value="TreeGrafter"/>
</dbReference>
<organism evidence="5">
    <name type="scientific">marine metagenome</name>
    <dbReference type="NCBI Taxonomy" id="408172"/>
    <lineage>
        <taxon>unclassified sequences</taxon>
        <taxon>metagenomes</taxon>
        <taxon>ecological metagenomes</taxon>
    </lineage>
</organism>
<dbReference type="NCBIfam" id="TIGR00636">
    <property type="entry name" value="PduO_Nterm"/>
    <property type="match status" value="1"/>
</dbReference>
<dbReference type="PANTHER" id="PTHR12213">
    <property type="entry name" value="CORRINOID ADENOSYLTRANSFERASE"/>
    <property type="match status" value="1"/>
</dbReference>
<dbReference type="InterPro" id="IPR029499">
    <property type="entry name" value="PduO-typ"/>
</dbReference>
<evidence type="ECO:0000259" key="4">
    <source>
        <dbReference type="Pfam" id="PF01923"/>
    </source>
</evidence>
<evidence type="ECO:0000256" key="3">
    <source>
        <dbReference type="ARBA" id="ARBA00022840"/>
    </source>
</evidence>
<dbReference type="Gene3D" id="1.20.1200.10">
    <property type="entry name" value="Cobalamin adenosyltransferase-like"/>
    <property type="match status" value="1"/>
</dbReference>
<reference evidence="5" key="1">
    <citation type="submission" date="2018-05" db="EMBL/GenBank/DDBJ databases">
        <authorList>
            <person name="Lanie J.A."/>
            <person name="Ng W.-L."/>
            <person name="Kazmierczak K.M."/>
            <person name="Andrzejewski T.M."/>
            <person name="Davidsen T.M."/>
            <person name="Wayne K.J."/>
            <person name="Tettelin H."/>
            <person name="Glass J.I."/>
            <person name="Rusch D."/>
            <person name="Podicherti R."/>
            <person name="Tsui H.-C.T."/>
            <person name="Winkler M.E."/>
        </authorList>
    </citation>
    <scope>NUCLEOTIDE SEQUENCE</scope>
</reference>
<dbReference type="InterPro" id="IPR036451">
    <property type="entry name" value="CblAdoTrfase-like_sf"/>
</dbReference>
<dbReference type="SUPFAM" id="SSF89028">
    <property type="entry name" value="Cobalamin adenosyltransferase-like"/>
    <property type="match status" value="1"/>
</dbReference>
<sequence>MLRNYSIMPKIYTYNGDKGQTNLFLGGTISKSDLRVETYGTVDEVVSSLGFAKTQCKTKEVIDILEILQNSLFIVGAELSANQDSSSKNEKVDQLINTIESKNIKELEALIDSISKRIDLGNEFILPGTSSGSSSIDITRTIVRRLERLVVRLNEKIALRNKYILIFINRMSDLLFVLARLEDKDKKTQRVRGVRKSK</sequence>